<dbReference type="Proteomes" id="UP000500870">
    <property type="component" value="Chromosome 3"/>
</dbReference>
<feature type="compositionally biased region" description="Polar residues" evidence="1">
    <location>
        <begin position="113"/>
        <end position="127"/>
    </location>
</feature>
<evidence type="ECO:0000313" key="2">
    <source>
        <dbReference type="EMBL" id="QIX25056.1"/>
    </source>
</evidence>
<dbReference type="Pfam" id="PF11836">
    <property type="entry name" value="Phage_TAC_11"/>
    <property type="match status" value="1"/>
</dbReference>
<feature type="region of interest" description="Disordered" evidence="1">
    <location>
        <begin position="105"/>
        <end position="127"/>
    </location>
</feature>
<evidence type="ECO:0000313" key="3">
    <source>
        <dbReference type="Proteomes" id="UP000500870"/>
    </source>
</evidence>
<dbReference type="InterPro" id="IPR021791">
    <property type="entry name" value="Phage_TAC_11"/>
</dbReference>
<sequence length="127" mass="13768">MMRDATVTFDWGDGTYSFRLAWGQLAELQEKCDAGPYVVLQRLHSGEWRVEDISNIIRLGLIGGGMEPSPALKLTRAYVEARPPMESLIPAQVILSAALMGAPEETVGEADAANQTEASLTNSQTES</sequence>
<accession>A0A6H0ZW83</accession>
<reference evidence="2 3" key="1">
    <citation type="submission" date="2020-04" db="EMBL/GenBank/DDBJ databases">
        <title>FDA dAtabase for Regulatory Grade micrObial Sequences (FDA-ARGOS): Supporting development and validation of Infectious Disease Dx tests.</title>
        <authorList>
            <person name="Sciortino C."/>
            <person name="Tallon L."/>
            <person name="Sadzewicz L."/>
            <person name="Vavikolanu K."/>
            <person name="Mehta A."/>
            <person name="Aluvathingal J."/>
            <person name="Nadendla S."/>
            <person name="Nandy P."/>
            <person name="Geyer C."/>
            <person name="Yan Y."/>
            <person name="Sichtig H."/>
        </authorList>
    </citation>
    <scope>NUCLEOTIDE SEQUENCE [LARGE SCALE GENOMIC DNA]</scope>
    <source>
        <strain evidence="2 3">FDAARGOS_633</strain>
    </source>
</reference>
<proteinExistence type="predicted"/>
<protein>
    <submittedName>
        <fullName evidence="2">Gene transfer agent family protein</fullName>
    </submittedName>
</protein>
<name>A0A6H0ZW83_9HYPH</name>
<dbReference type="AlphaFoldDB" id="A0A6H0ZW83"/>
<dbReference type="EMBL" id="CP050899">
    <property type="protein sequence ID" value="QIX25056.1"/>
    <property type="molecule type" value="Genomic_DNA"/>
</dbReference>
<organism evidence="2 3">
    <name type="scientific">Agrobacterium pusense</name>
    <dbReference type="NCBI Taxonomy" id="648995"/>
    <lineage>
        <taxon>Bacteria</taxon>
        <taxon>Pseudomonadati</taxon>
        <taxon>Pseudomonadota</taxon>
        <taxon>Alphaproteobacteria</taxon>
        <taxon>Hyphomicrobiales</taxon>
        <taxon>Rhizobiaceae</taxon>
        <taxon>Rhizobium/Agrobacterium group</taxon>
        <taxon>Agrobacterium</taxon>
    </lineage>
</organism>
<gene>
    <name evidence="2" type="ORF">FOB41_21255</name>
</gene>
<evidence type="ECO:0000256" key="1">
    <source>
        <dbReference type="SAM" id="MobiDB-lite"/>
    </source>
</evidence>